<comment type="caution">
    <text evidence="7">The sequence shown here is derived from an EMBL/GenBank/DDBJ whole genome shotgun (WGS) entry which is preliminary data.</text>
</comment>
<dbReference type="PANTHER" id="PTHR30222">
    <property type="entry name" value="SPERMIDINE/PUTRESCINE-BINDING PERIPLASMIC PROTEIN"/>
    <property type="match status" value="1"/>
</dbReference>
<dbReference type="PIRSF" id="PIRSF019574">
    <property type="entry name" value="Periplasmic_polyamine_BP"/>
    <property type="match status" value="1"/>
</dbReference>
<dbReference type="CDD" id="cd13659">
    <property type="entry name" value="PBP2_PotF"/>
    <property type="match status" value="1"/>
</dbReference>
<feature type="signal peptide" evidence="6">
    <location>
        <begin position="1"/>
        <end position="39"/>
    </location>
</feature>
<keyword evidence="8" id="KW-1185">Reference proteome</keyword>
<comment type="similarity">
    <text evidence="5">Belongs to the bacterial solute-binding protein PotD/PotF family.</text>
</comment>
<evidence type="ECO:0000256" key="6">
    <source>
        <dbReference type="SAM" id="SignalP"/>
    </source>
</evidence>
<evidence type="ECO:0000256" key="3">
    <source>
        <dbReference type="ARBA" id="ARBA00022729"/>
    </source>
</evidence>
<organism evidence="7 8">
    <name type="scientific">Undibacterium arcticum</name>
    <dbReference type="NCBI Taxonomy" id="1762892"/>
    <lineage>
        <taxon>Bacteria</taxon>
        <taxon>Pseudomonadati</taxon>
        <taxon>Pseudomonadota</taxon>
        <taxon>Betaproteobacteria</taxon>
        <taxon>Burkholderiales</taxon>
        <taxon>Oxalobacteraceae</taxon>
        <taxon>Undibacterium</taxon>
    </lineage>
</organism>
<dbReference type="InterPro" id="IPR001188">
    <property type="entry name" value="Sperm_putr-bd"/>
</dbReference>
<dbReference type="RefSeq" id="WP_390327578.1">
    <property type="nucleotide sequence ID" value="NZ_JBHRTP010000090.1"/>
</dbReference>
<dbReference type="EMBL" id="JBHRTP010000090">
    <property type="protein sequence ID" value="MFC3110815.1"/>
    <property type="molecule type" value="Genomic_DNA"/>
</dbReference>
<evidence type="ECO:0000256" key="1">
    <source>
        <dbReference type="ARBA" id="ARBA00004418"/>
    </source>
</evidence>
<evidence type="ECO:0000256" key="5">
    <source>
        <dbReference type="PIRNR" id="PIRNR019574"/>
    </source>
</evidence>
<reference evidence="8" key="1">
    <citation type="journal article" date="2019" name="Int. J. Syst. Evol. Microbiol.">
        <title>The Global Catalogue of Microorganisms (GCM) 10K type strain sequencing project: providing services to taxonomists for standard genome sequencing and annotation.</title>
        <authorList>
            <consortium name="The Broad Institute Genomics Platform"/>
            <consortium name="The Broad Institute Genome Sequencing Center for Infectious Disease"/>
            <person name="Wu L."/>
            <person name="Ma J."/>
        </authorList>
    </citation>
    <scope>NUCLEOTIDE SEQUENCE [LARGE SCALE GENOMIC DNA]</scope>
    <source>
        <strain evidence="8">KCTC 42986</strain>
    </source>
</reference>
<dbReference type="Pfam" id="PF13416">
    <property type="entry name" value="SBP_bac_8"/>
    <property type="match status" value="1"/>
</dbReference>
<dbReference type="PRINTS" id="PR00909">
    <property type="entry name" value="SPERMDNBNDNG"/>
</dbReference>
<keyword evidence="3 6" id="KW-0732">Signal</keyword>
<sequence length="383" mass="42423">MNKSTWKQQLHKHISCNLTKVAVAAAFGAATLATMPAMAAEEKVLNVFNWSEFIADDTIKNFEKETGIKVRYDNYDSNEILHAKLTAGKTGYDIVVPAAHWGNLQIQGGLLRKVDKSKLPNLSNLDPAIEAQLSKLDPGNEYLVPWLWGFTTVAINTAKVKAALGDLPMPENPWDLVFDVKYISKLKSCGVSFLDAPSDILPAALAYIGKDPFSKNASDYLEAGRMLQKVRPYVTLFSTLGYIEDMTNGSLCATIAWSGDMNVARHRAIEAKNGNDIVTLIPKTGGVLFFDTMAIPADAPHPENAHLWMNYIMRPDVHANLTNKVFYATPNAASRKFVKKELNEDKTIFLSDADLKKMVAPVSLNNDLRRVATRVYVQFKTGR</sequence>
<feature type="chain" id="PRO_5047459903" description="Putrescine-binding periplasmic protein" evidence="6">
    <location>
        <begin position="40"/>
        <end position="383"/>
    </location>
</feature>
<comment type="subcellular location">
    <subcellularLocation>
        <location evidence="1 5">Periplasm</location>
    </subcellularLocation>
</comment>
<protein>
    <recommendedName>
        <fullName evidence="5">Putrescine-binding periplasmic protein</fullName>
    </recommendedName>
</protein>
<dbReference type="SUPFAM" id="SSF53850">
    <property type="entry name" value="Periplasmic binding protein-like II"/>
    <property type="match status" value="1"/>
</dbReference>
<name>A0ABV7FA75_9BURK</name>
<gene>
    <name evidence="7" type="ORF">ACFOFO_23155</name>
</gene>
<keyword evidence="4 5" id="KW-0574">Periplasm</keyword>
<dbReference type="PANTHER" id="PTHR30222:SF12">
    <property type="entry name" value="NORSPERMIDINE SENSOR"/>
    <property type="match status" value="1"/>
</dbReference>
<evidence type="ECO:0000256" key="2">
    <source>
        <dbReference type="ARBA" id="ARBA00022448"/>
    </source>
</evidence>
<evidence type="ECO:0000313" key="8">
    <source>
        <dbReference type="Proteomes" id="UP001595530"/>
    </source>
</evidence>
<evidence type="ECO:0000256" key="4">
    <source>
        <dbReference type="ARBA" id="ARBA00022764"/>
    </source>
</evidence>
<dbReference type="Gene3D" id="3.40.190.10">
    <property type="entry name" value="Periplasmic binding protein-like II"/>
    <property type="match status" value="2"/>
</dbReference>
<keyword evidence="2 5" id="KW-0813">Transport</keyword>
<dbReference type="InterPro" id="IPR006059">
    <property type="entry name" value="SBP"/>
</dbReference>
<accession>A0ABV7FA75</accession>
<comment type="function">
    <text evidence="5">Required for the activity of the bacterial periplasmic transport system of putrescine.</text>
</comment>
<dbReference type="Proteomes" id="UP001595530">
    <property type="component" value="Unassembled WGS sequence"/>
</dbReference>
<evidence type="ECO:0000313" key="7">
    <source>
        <dbReference type="EMBL" id="MFC3110815.1"/>
    </source>
</evidence>
<proteinExistence type="inferred from homology"/>